<keyword evidence="9 15" id="KW-0472">Membrane</keyword>
<evidence type="ECO:0000256" key="16">
    <source>
        <dbReference type="RuleBase" id="RU003848"/>
    </source>
</evidence>
<evidence type="ECO:0000256" key="14">
    <source>
        <dbReference type="ARBA" id="ARBA00037847"/>
    </source>
</evidence>
<comment type="function">
    <text evidence="12">Component of the F(0) channel, it forms part of the peripheral stalk, linking F(1) to F(0). The b'-subunit is a diverged and duplicated form of b found in plants and photosynthetic bacteria.</text>
</comment>
<dbReference type="GO" id="GO:0005886">
    <property type="term" value="C:plasma membrane"/>
    <property type="evidence" value="ECO:0007669"/>
    <property type="project" value="UniProtKB-SubCell"/>
</dbReference>
<feature type="coiled-coil region" evidence="17">
    <location>
        <begin position="37"/>
        <end position="89"/>
    </location>
</feature>
<dbReference type="InterPro" id="IPR002146">
    <property type="entry name" value="ATP_synth_b/b'su_bac/chlpt"/>
</dbReference>
<evidence type="ECO:0000256" key="13">
    <source>
        <dbReference type="ARBA" id="ARBA00026054"/>
    </source>
</evidence>
<dbReference type="GO" id="GO:0046933">
    <property type="term" value="F:proton-transporting ATP synthase activity, rotational mechanism"/>
    <property type="evidence" value="ECO:0007669"/>
    <property type="project" value="UniProtKB-UniRule"/>
</dbReference>
<dbReference type="Gene3D" id="1.20.5.620">
    <property type="entry name" value="F1F0 ATP synthase subunit B, membrane domain"/>
    <property type="match status" value="1"/>
</dbReference>
<evidence type="ECO:0000256" key="15">
    <source>
        <dbReference type="HAMAP-Rule" id="MF_01398"/>
    </source>
</evidence>
<comment type="subcellular location">
    <subcellularLocation>
        <location evidence="15">Cell membrane</location>
        <topology evidence="15">Single-pass membrane protein</topology>
    </subcellularLocation>
    <subcellularLocation>
        <location evidence="14">Endomembrane system</location>
        <topology evidence="14">Single-pass membrane protein</topology>
    </subcellularLocation>
</comment>
<proteinExistence type="inferred from homology"/>
<evidence type="ECO:0000256" key="2">
    <source>
        <dbReference type="ARBA" id="ARBA00022448"/>
    </source>
</evidence>
<accession>A0A4Q5LTU8</accession>
<dbReference type="AlphaFoldDB" id="A0A4Q5LTU8"/>
<reference evidence="18 19" key="1">
    <citation type="submission" date="2019-02" db="EMBL/GenBank/DDBJ databases">
        <title>Bacterial novel species Emticicia sp. 17J42-9 isolated from soil.</title>
        <authorList>
            <person name="Jung H.-Y."/>
        </authorList>
    </citation>
    <scope>NUCLEOTIDE SEQUENCE [LARGE SCALE GENOMIC DNA]</scope>
    <source>
        <strain evidence="18 19">17J42-9</strain>
    </source>
</reference>
<evidence type="ECO:0000256" key="17">
    <source>
        <dbReference type="SAM" id="Coils"/>
    </source>
</evidence>
<evidence type="ECO:0000256" key="8">
    <source>
        <dbReference type="ARBA" id="ARBA00023065"/>
    </source>
</evidence>
<evidence type="ECO:0000256" key="11">
    <source>
        <dbReference type="ARBA" id="ARBA00025198"/>
    </source>
</evidence>
<protein>
    <recommendedName>
        <fullName evidence="15">ATP synthase subunit b</fullName>
    </recommendedName>
    <alternativeName>
        <fullName evidence="15">ATP synthase F(0) sector subunit b</fullName>
    </alternativeName>
    <alternativeName>
        <fullName evidence="15">ATPase subunit I</fullName>
    </alternativeName>
    <alternativeName>
        <fullName evidence="15">F-type ATPase subunit b</fullName>
        <shortName evidence="15">F-ATPase subunit b</shortName>
    </alternativeName>
</protein>
<evidence type="ECO:0000256" key="9">
    <source>
        <dbReference type="ARBA" id="ARBA00023136"/>
    </source>
</evidence>
<keyword evidence="19" id="KW-1185">Reference proteome</keyword>
<keyword evidence="6 15" id="KW-0375">Hydrogen ion transport</keyword>
<dbReference type="GO" id="GO:0046961">
    <property type="term" value="F:proton-transporting ATPase activity, rotational mechanism"/>
    <property type="evidence" value="ECO:0007669"/>
    <property type="project" value="TreeGrafter"/>
</dbReference>
<comment type="subunit">
    <text evidence="13">F-type ATPases have 2 components, F(1) - the catalytic core - and F(0) - the membrane proton channel. F(1) has five subunits: alpha(3), beta(3), gamma(1), delta(1), epsilon(1). F(0) has four main subunits: a(1), b(2) and c(10-14). The alpha and beta chains form an alternating ring which encloses part of the gamma chain. F(1) is attached to F(0) by a central stalk formed by the gamma and epsilon chains, while a peripheral stalk is formed by the delta and b chains.</text>
</comment>
<evidence type="ECO:0000256" key="6">
    <source>
        <dbReference type="ARBA" id="ARBA00022781"/>
    </source>
</evidence>
<dbReference type="OrthoDB" id="9795289at2"/>
<dbReference type="HAMAP" id="MF_01398">
    <property type="entry name" value="ATP_synth_b_bprime"/>
    <property type="match status" value="1"/>
</dbReference>
<keyword evidence="3 15" id="KW-1003">Cell membrane</keyword>
<dbReference type="CDD" id="cd06503">
    <property type="entry name" value="ATP-synt_Fo_b"/>
    <property type="match status" value="1"/>
</dbReference>
<evidence type="ECO:0000256" key="12">
    <source>
        <dbReference type="ARBA" id="ARBA00025614"/>
    </source>
</evidence>
<dbReference type="InterPro" id="IPR050059">
    <property type="entry name" value="ATP_synthase_B_chain"/>
</dbReference>
<feature type="transmembrane region" description="Helical" evidence="15">
    <location>
        <begin position="6"/>
        <end position="30"/>
    </location>
</feature>
<evidence type="ECO:0000313" key="18">
    <source>
        <dbReference type="EMBL" id="RYU92994.1"/>
    </source>
</evidence>
<keyword evidence="2 15" id="KW-0813">Transport</keyword>
<comment type="similarity">
    <text evidence="1 15 16">Belongs to the ATPase B chain family.</text>
</comment>
<dbReference type="PANTHER" id="PTHR33445:SF1">
    <property type="entry name" value="ATP SYNTHASE SUBUNIT B"/>
    <property type="match status" value="1"/>
</dbReference>
<evidence type="ECO:0000256" key="10">
    <source>
        <dbReference type="ARBA" id="ARBA00023310"/>
    </source>
</evidence>
<organism evidence="18 19">
    <name type="scientific">Emticicia agri</name>
    <dbReference type="NCBI Taxonomy" id="2492393"/>
    <lineage>
        <taxon>Bacteria</taxon>
        <taxon>Pseudomonadati</taxon>
        <taxon>Bacteroidota</taxon>
        <taxon>Cytophagia</taxon>
        <taxon>Cytophagales</taxon>
        <taxon>Leadbetterellaceae</taxon>
        <taxon>Emticicia</taxon>
    </lineage>
</organism>
<keyword evidence="17" id="KW-0175">Coiled coil</keyword>
<comment type="caution">
    <text evidence="18">The sequence shown here is derived from an EMBL/GenBank/DDBJ whole genome shotgun (WGS) entry which is preliminary data.</text>
</comment>
<dbReference type="NCBIfam" id="NF011041">
    <property type="entry name" value="PRK14471.1"/>
    <property type="match status" value="1"/>
</dbReference>
<keyword evidence="4 15" id="KW-0138">CF(0)</keyword>
<dbReference type="NCBIfam" id="TIGR01144">
    <property type="entry name" value="ATP_synt_b"/>
    <property type="match status" value="1"/>
</dbReference>
<evidence type="ECO:0000256" key="3">
    <source>
        <dbReference type="ARBA" id="ARBA00022475"/>
    </source>
</evidence>
<dbReference type="InterPro" id="IPR005864">
    <property type="entry name" value="ATP_synth_F0_bsu_bac"/>
</dbReference>
<gene>
    <name evidence="15" type="primary">atpF</name>
    <name evidence="18" type="ORF">EWM59_24255</name>
</gene>
<evidence type="ECO:0000313" key="19">
    <source>
        <dbReference type="Proteomes" id="UP000293162"/>
    </source>
</evidence>
<evidence type="ECO:0000256" key="4">
    <source>
        <dbReference type="ARBA" id="ARBA00022547"/>
    </source>
</evidence>
<keyword evidence="8 15" id="KW-0406">Ion transport</keyword>
<dbReference type="GO" id="GO:0012505">
    <property type="term" value="C:endomembrane system"/>
    <property type="evidence" value="ECO:0007669"/>
    <property type="project" value="UniProtKB-SubCell"/>
</dbReference>
<name>A0A4Q5LTU8_9BACT</name>
<keyword evidence="10 15" id="KW-0066">ATP synthesis</keyword>
<dbReference type="EMBL" id="SEWF01000061">
    <property type="protein sequence ID" value="RYU92994.1"/>
    <property type="molecule type" value="Genomic_DNA"/>
</dbReference>
<keyword evidence="5 15" id="KW-0812">Transmembrane</keyword>
<dbReference type="GO" id="GO:0045259">
    <property type="term" value="C:proton-transporting ATP synthase complex"/>
    <property type="evidence" value="ECO:0007669"/>
    <property type="project" value="UniProtKB-KW"/>
</dbReference>
<sequence length="164" mass="18479">MELLTPSIGLIFWMLLVFGILVFFLAKFAWKPILSALKEREDSIDSALRMAEETRAEMAKLKADNDRIIAEARLERDKIIREAKNASDNMLAEAREKAVTEGNKIIADAREAIQQEKTAMVAQMKKDVAAFSIEIAEKVLRKELTDKKAQESLVSNLISEAKLN</sequence>
<evidence type="ECO:0000256" key="5">
    <source>
        <dbReference type="ARBA" id="ARBA00022692"/>
    </source>
</evidence>
<dbReference type="Proteomes" id="UP000293162">
    <property type="component" value="Unassembled WGS sequence"/>
</dbReference>
<dbReference type="InterPro" id="IPR028987">
    <property type="entry name" value="ATP_synth_B-like_membr_sf"/>
</dbReference>
<comment type="subunit">
    <text evidence="15">F-type ATPases have 2 components, F(1) - the catalytic core - and F(0) - the membrane proton channel. F(1) has five subunits: alpha(3), beta(3), gamma(1), delta(1), epsilon(1). F(0) has three main subunits: a(1), b(2) and c(10-14). The alpha and beta chains form an alternating ring which encloses part of the gamma chain. F(1) is attached to F(0) by a central stalk formed by the gamma and epsilon chains, while a peripheral stalk is formed by the delta and b chains.</text>
</comment>
<comment type="function">
    <text evidence="11 15">F(1)F(0) ATP synthase produces ATP from ADP in the presence of a proton or sodium gradient. F-type ATPases consist of two structural domains, F(1) containing the extramembraneous catalytic core and F(0) containing the membrane proton channel, linked together by a central stalk and a peripheral stalk. During catalysis, ATP synthesis in the catalytic domain of F(1) is coupled via a rotary mechanism of the central stalk subunits to proton translocation.</text>
</comment>
<evidence type="ECO:0000256" key="7">
    <source>
        <dbReference type="ARBA" id="ARBA00022989"/>
    </source>
</evidence>
<dbReference type="Pfam" id="PF00430">
    <property type="entry name" value="ATP-synt_B"/>
    <property type="match status" value="1"/>
</dbReference>
<dbReference type="PANTHER" id="PTHR33445">
    <property type="entry name" value="ATP SYNTHASE SUBUNIT B', CHLOROPLASTIC"/>
    <property type="match status" value="1"/>
</dbReference>
<dbReference type="RefSeq" id="WP_130023839.1">
    <property type="nucleotide sequence ID" value="NZ_SEWF01000061.1"/>
</dbReference>
<keyword evidence="7 15" id="KW-1133">Transmembrane helix</keyword>
<evidence type="ECO:0000256" key="1">
    <source>
        <dbReference type="ARBA" id="ARBA00005513"/>
    </source>
</evidence>
<dbReference type="SUPFAM" id="SSF81573">
    <property type="entry name" value="F1F0 ATP synthase subunit B, membrane domain"/>
    <property type="match status" value="1"/>
</dbReference>